<sequence>MGSIPGAPVSGEISEKGQKFHNSVLDEELRGYILGGFVEVVLFQRGSNDGREDASVSIKQWQHCQLQTEGSETYVVVEGLDKTVLVQVKNGNSDVLQKQLIDTTHLEDSYSESRQNVDSPPTFEPEHSIGYARLGDGGQCSKRRGSGYRVPGQRHYHSGILNQLHDMVKKNNVRVDGKVVDVQYVECHRNIVVLFDVYFPDRIFSSRAYPIWKGGPSMGAALSHLSADWERRRQILDAQMSYSLQSLTNTGTCRVLGCKTHQELSDVEKNSRFDLNSMFGSLNCIKPDALEVTALKPAGKMGAWESGIWQLPDEILTSILNKLLPSDLLRVSAVARHFQHLAASIMPCINLKLYPHQEAAVGWMIRRERPPKCFPYLHSGSLICENGWEFYFDKVTGDLLPDGPPWVRDFRGGLVCDEPGLGKTVTALSLILKTQGVLASPPLDVDVQWCEHTSSKKAGYYEVGTSSVTSGGMSALKRCSILKAKRYQIDPTIKPPSSYSFTPPSSSSTSASAYKLGSQSAPALLRRGGQSLPSPSTSAPASPAVVSRASVASDSMRSSARAKRKLWDTTPEKWSTKKPRRNSSSTGGKKRGESDHSVDEDDTWAQCDACGKWRKIPKEGQPVKEGLAWFCSMNKDEKFQDCSVPEEIFDKNETIKSLPGFVHASKEADLEVNVPFFKSVLRSQAHHIDEEAKRALRWLVQLRGEKVLKAAVEGLQLPQTLQMASAVGHDLHHYEKIFEAFGLVKKKEPKKSVKWFYPKNLDNLVFDSVALRESLAEPVDEVMRFYLSKATLVVVPNNLIEHWRTQIVKHTSEGQLRCFVWSDVKRLPAAHILAWEYDVVITTFSRLSAEWSSRDTSALARIHWLRIILDEGHTLGAGVAMTNKLQMAVSIRACRRWILTGTPTPNTPSTQVAHLQPMLKFLHEEIYGDNPKAFDMAILRPFEAGMEEGRQTLLLLLKRCMISARKCDLDTIPPCIRSVKLLDFTSEEHARSYNELVVVVRRNILMADWKDPDHVESLLNPKQWKFRNSTLRNVRLSCCVAGHIKVSNAKGDLHETLEMLASEGMDERSEEFENIKRSLLDGGSCVRCHDYCRLPVVTPCRHLLCLACVSLDGTKCSKCGHPYQMQSPENRARPENSNPKWPVPQDLIELQPSYVQDNWCQNWHSQCSSKIAYLLRQLQDMNSRNVFNLSQFDDRTHHVESPSRVGGEPEILGFQPEKAIVFSQFLEHISAIEKQCEGAGIKSVGMYSPMQIKEKMKSLTKFKSDSECTVLVMDGSVALGLDLSFVTNVYLMEPIWDRSMEEQVVSRAHRMGATRPIIVETLAMRGTIEEQMVEFLKVARGSRGAAKDPAETYLEELDFVHWRG</sequence>
<dbReference type="Gene3D" id="3.30.40.10">
    <property type="entry name" value="Zinc/RING finger domain, C3HC4 (zinc finger)"/>
    <property type="match status" value="1"/>
</dbReference>
<dbReference type="Pfam" id="PF00271">
    <property type="entry name" value="Helicase_C"/>
    <property type="match status" value="1"/>
</dbReference>
<evidence type="ECO:0000256" key="2">
    <source>
        <dbReference type="ARBA" id="ARBA00022741"/>
    </source>
</evidence>
<dbReference type="Gene3D" id="3.40.50.10810">
    <property type="entry name" value="Tandem AAA-ATPase domain"/>
    <property type="match status" value="1"/>
</dbReference>
<evidence type="ECO:0000256" key="3">
    <source>
        <dbReference type="ARBA" id="ARBA00022771"/>
    </source>
</evidence>
<dbReference type="GO" id="GO:0005524">
    <property type="term" value="F:ATP binding"/>
    <property type="evidence" value="ECO:0007669"/>
    <property type="project" value="UniProtKB-KW"/>
</dbReference>
<dbReference type="SUPFAM" id="SSF52540">
    <property type="entry name" value="P-loop containing nucleoside triphosphate hydrolases"/>
    <property type="match status" value="3"/>
</dbReference>
<dbReference type="PROSITE" id="PS50181">
    <property type="entry name" value="FBOX"/>
    <property type="match status" value="1"/>
</dbReference>
<dbReference type="Pfam" id="PF00176">
    <property type="entry name" value="SNF2-rel_dom"/>
    <property type="match status" value="1"/>
</dbReference>
<dbReference type="InterPro" id="IPR017907">
    <property type="entry name" value="Znf_RING_CS"/>
</dbReference>
<keyword evidence="6" id="KW-0067">ATP-binding</keyword>
<evidence type="ECO:0000259" key="9">
    <source>
        <dbReference type="PROSITE" id="PS51050"/>
    </source>
</evidence>
<dbReference type="InterPro" id="IPR049730">
    <property type="entry name" value="SNF2/RAD54-like_C"/>
</dbReference>
<proteinExistence type="predicted"/>
<feature type="domain" description="Helicase ATP-binding" evidence="10">
    <location>
        <begin position="754"/>
        <end position="921"/>
    </location>
</feature>
<dbReference type="GO" id="GO:0016787">
    <property type="term" value="F:hydrolase activity"/>
    <property type="evidence" value="ECO:0007669"/>
    <property type="project" value="UniProtKB-KW"/>
</dbReference>
<dbReference type="CDD" id="cd09917">
    <property type="entry name" value="F-box_SF"/>
    <property type="match status" value="1"/>
</dbReference>
<dbReference type="Pfam" id="PF07496">
    <property type="entry name" value="zf-CW"/>
    <property type="match status" value="1"/>
</dbReference>
<dbReference type="Gene3D" id="3.30.40.100">
    <property type="match status" value="1"/>
</dbReference>
<dbReference type="InterPro" id="IPR027417">
    <property type="entry name" value="P-loop_NTPase"/>
</dbReference>
<dbReference type="InterPro" id="IPR038718">
    <property type="entry name" value="SNF2-like_sf"/>
</dbReference>
<keyword evidence="2" id="KW-0547">Nucleotide-binding</keyword>
<evidence type="ECO:0000313" key="13">
    <source>
        <dbReference type="Proteomes" id="UP001605036"/>
    </source>
</evidence>
<dbReference type="EMBL" id="JBHFFA010000006">
    <property type="protein sequence ID" value="KAL2619941.1"/>
    <property type="molecule type" value="Genomic_DNA"/>
</dbReference>
<dbReference type="Proteomes" id="UP001605036">
    <property type="component" value="Unassembled WGS sequence"/>
</dbReference>
<feature type="compositionally biased region" description="Low complexity" evidence="7">
    <location>
        <begin position="531"/>
        <end position="559"/>
    </location>
</feature>
<gene>
    <name evidence="12" type="ORF">R1flu_000146</name>
</gene>
<dbReference type="InterPro" id="IPR001810">
    <property type="entry name" value="F-box_dom"/>
</dbReference>
<dbReference type="InterPro" id="IPR014001">
    <property type="entry name" value="Helicase_ATP-bd"/>
</dbReference>
<keyword evidence="13" id="KW-1185">Reference proteome</keyword>
<feature type="domain" description="F-box" evidence="8">
    <location>
        <begin position="305"/>
        <end position="357"/>
    </location>
</feature>
<evidence type="ECO:0000256" key="1">
    <source>
        <dbReference type="ARBA" id="ARBA00022723"/>
    </source>
</evidence>
<dbReference type="PROSITE" id="PS00518">
    <property type="entry name" value="ZF_RING_1"/>
    <property type="match status" value="1"/>
</dbReference>
<dbReference type="Gene3D" id="3.40.50.300">
    <property type="entry name" value="P-loop containing nucleotide triphosphate hydrolases"/>
    <property type="match status" value="1"/>
</dbReference>
<dbReference type="CDD" id="cd18008">
    <property type="entry name" value="DEXDc_SHPRH-like"/>
    <property type="match status" value="1"/>
</dbReference>
<keyword evidence="1" id="KW-0479">Metal-binding</keyword>
<evidence type="ECO:0000256" key="5">
    <source>
        <dbReference type="ARBA" id="ARBA00022833"/>
    </source>
</evidence>
<keyword evidence="4" id="KW-0378">Hydrolase</keyword>
<feature type="region of interest" description="Disordered" evidence="7">
    <location>
        <begin position="493"/>
        <end position="601"/>
    </location>
</feature>
<dbReference type="PROSITE" id="PS51192">
    <property type="entry name" value="HELICASE_ATP_BIND_1"/>
    <property type="match status" value="1"/>
</dbReference>
<dbReference type="InterPro" id="IPR000330">
    <property type="entry name" value="SNF2_N"/>
</dbReference>
<evidence type="ECO:0000313" key="12">
    <source>
        <dbReference type="EMBL" id="KAL2619941.1"/>
    </source>
</evidence>
<feature type="domain" description="CW-type" evidence="9">
    <location>
        <begin position="598"/>
        <end position="650"/>
    </location>
</feature>
<dbReference type="Pfam" id="PF12937">
    <property type="entry name" value="F-box-like"/>
    <property type="match status" value="1"/>
</dbReference>
<keyword evidence="3" id="KW-0863">Zinc-finger</keyword>
<feature type="compositionally biased region" description="Basic and acidic residues" evidence="7">
    <location>
        <begin position="565"/>
        <end position="575"/>
    </location>
</feature>
<keyword evidence="5" id="KW-0862">Zinc</keyword>
<dbReference type="PROSITE" id="PS51050">
    <property type="entry name" value="ZF_CW"/>
    <property type="match status" value="1"/>
</dbReference>
<dbReference type="PROSITE" id="PS51194">
    <property type="entry name" value="HELICASE_CTER"/>
    <property type="match status" value="1"/>
</dbReference>
<dbReference type="CDD" id="cd18793">
    <property type="entry name" value="SF2_C_SNF"/>
    <property type="match status" value="1"/>
</dbReference>
<dbReference type="InterPro" id="IPR011124">
    <property type="entry name" value="Znf_CW"/>
</dbReference>
<dbReference type="SUPFAM" id="SSF57850">
    <property type="entry name" value="RING/U-box"/>
    <property type="match status" value="1"/>
</dbReference>
<evidence type="ECO:0000259" key="8">
    <source>
        <dbReference type="PROSITE" id="PS50181"/>
    </source>
</evidence>
<evidence type="ECO:0000256" key="6">
    <source>
        <dbReference type="ARBA" id="ARBA00022840"/>
    </source>
</evidence>
<feature type="compositionally biased region" description="Low complexity" evidence="7">
    <location>
        <begin position="495"/>
        <end position="514"/>
    </location>
</feature>
<dbReference type="GO" id="GO:0008270">
    <property type="term" value="F:zinc ion binding"/>
    <property type="evidence" value="ECO:0007669"/>
    <property type="project" value="UniProtKB-KW"/>
</dbReference>
<protein>
    <recommendedName>
        <fullName evidence="14">F-box protein</fullName>
    </recommendedName>
</protein>
<dbReference type="InterPro" id="IPR013083">
    <property type="entry name" value="Znf_RING/FYVE/PHD"/>
</dbReference>
<comment type="caution">
    <text evidence="12">The sequence shown here is derived from an EMBL/GenBank/DDBJ whole genome shotgun (WGS) entry which is preliminary data.</text>
</comment>
<dbReference type="PANTHER" id="PTHR45626:SF14">
    <property type="entry name" value="ATP-DEPENDENT DNA HELICASE (EUROFUNG)"/>
    <property type="match status" value="1"/>
</dbReference>
<dbReference type="SMART" id="SM00490">
    <property type="entry name" value="HELICc"/>
    <property type="match status" value="1"/>
</dbReference>
<reference evidence="12 13" key="1">
    <citation type="submission" date="2024-09" db="EMBL/GenBank/DDBJ databases">
        <title>Chromosome-scale assembly of Riccia fluitans.</title>
        <authorList>
            <person name="Paukszto L."/>
            <person name="Sawicki J."/>
            <person name="Karawczyk K."/>
            <person name="Piernik-Szablinska J."/>
            <person name="Szczecinska M."/>
            <person name="Mazdziarz M."/>
        </authorList>
    </citation>
    <scope>NUCLEOTIDE SEQUENCE [LARGE SCALE GENOMIC DNA]</scope>
    <source>
        <strain evidence="12">Rf_01</strain>
        <tissue evidence="12">Aerial parts of the thallus</tissue>
    </source>
</reference>
<dbReference type="CDD" id="cd16449">
    <property type="entry name" value="RING-HC"/>
    <property type="match status" value="1"/>
</dbReference>
<dbReference type="SMART" id="SM00256">
    <property type="entry name" value="FBOX"/>
    <property type="match status" value="1"/>
</dbReference>
<name>A0ABD1XZL5_9MARC</name>
<evidence type="ECO:0000259" key="10">
    <source>
        <dbReference type="PROSITE" id="PS51192"/>
    </source>
</evidence>
<organism evidence="12 13">
    <name type="scientific">Riccia fluitans</name>
    <dbReference type="NCBI Taxonomy" id="41844"/>
    <lineage>
        <taxon>Eukaryota</taxon>
        <taxon>Viridiplantae</taxon>
        <taxon>Streptophyta</taxon>
        <taxon>Embryophyta</taxon>
        <taxon>Marchantiophyta</taxon>
        <taxon>Marchantiopsida</taxon>
        <taxon>Marchantiidae</taxon>
        <taxon>Marchantiales</taxon>
        <taxon>Ricciaceae</taxon>
        <taxon>Riccia</taxon>
    </lineage>
</organism>
<dbReference type="PANTHER" id="PTHR45626">
    <property type="entry name" value="TRANSCRIPTION TERMINATION FACTOR 2-RELATED"/>
    <property type="match status" value="1"/>
</dbReference>
<evidence type="ECO:0000256" key="4">
    <source>
        <dbReference type="ARBA" id="ARBA00022801"/>
    </source>
</evidence>
<accession>A0ABD1XZL5</accession>
<feature type="domain" description="Helicase C-terminal" evidence="11">
    <location>
        <begin position="1206"/>
        <end position="1358"/>
    </location>
</feature>
<evidence type="ECO:0008006" key="14">
    <source>
        <dbReference type="Google" id="ProtNLM"/>
    </source>
</evidence>
<evidence type="ECO:0000256" key="7">
    <source>
        <dbReference type="SAM" id="MobiDB-lite"/>
    </source>
</evidence>
<dbReference type="SMART" id="SM00487">
    <property type="entry name" value="DEXDc"/>
    <property type="match status" value="1"/>
</dbReference>
<dbReference type="InterPro" id="IPR001650">
    <property type="entry name" value="Helicase_C-like"/>
</dbReference>
<dbReference type="InterPro" id="IPR050628">
    <property type="entry name" value="SNF2_RAD54_helicase_TF"/>
</dbReference>
<evidence type="ECO:0000259" key="11">
    <source>
        <dbReference type="PROSITE" id="PS51194"/>
    </source>
</evidence>